<sequence>MTPGLADNLETALETDDGAPTSIGLAIVDEPVLLPPTLGQPAPSLPTRPATYSASDNTAGSAPSSTGTRPIENHYIHNTVSSSSSRRNSGNYLDSKKGKPAILEGDEKGISRTDSRYSRLNRSLLLCAIAVALSSINYGWVIGSVNIPALVIEECSDGPETWTNGFPSCIPMGSIMWGLVVGLTPLGAWAGSMFSGVAADRFGRKRILIFNNAFFVAGALLSSTSTSIVQLGTGRFVSGIGCGVASNLVSTYNSEAATVRSRGFLGGFQQLMILVGLFLSQVVSIGLSAAPLWRVLFSISAGLAIFQSLVLFFVPESPKFLAKKGRMEESQAALQRLRTGMDISLEFEDLVAVLDTRAANAATPPPTLWQVLSGKTEVDLRHLVFCVLFLMMSQQWSGAKGVMFYSTEILSSTFHLTTSEKQHIPSIAQLLTLGIGAIGAVAVIIGMNILDKAGRRTVLIASSLSTSICAALIVVGSKLDLGPLVATAMYLFNLVFQSGAGFIPYLSASELLPYNVLGSISGLAASVNCLTLFIVSFTFPILDKALGPYLFTPFIATNFITFLFSVFLMPEAKGKPVSQVVAEYQGPIHLVSVVSPRCLKKPPPLPVV</sequence>
<evidence type="ECO:0000256" key="6">
    <source>
        <dbReference type="SAM" id="MobiDB-lite"/>
    </source>
</evidence>
<evidence type="ECO:0000256" key="1">
    <source>
        <dbReference type="ARBA" id="ARBA00004141"/>
    </source>
</evidence>
<evidence type="ECO:0000313" key="9">
    <source>
        <dbReference type="EMBL" id="KAJ2867362.1"/>
    </source>
</evidence>
<feature type="transmembrane region" description="Helical" evidence="7">
    <location>
        <begin position="457"/>
        <end position="476"/>
    </location>
</feature>
<dbReference type="AlphaFoldDB" id="A0A9W8M876"/>
<dbReference type="SUPFAM" id="SSF103473">
    <property type="entry name" value="MFS general substrate transporter"/>
    <property type="match status" value="1"/>
</dbReference>
<keyword evidence="4 7" id="KW-1133">Transmembrane helix</keyword>
<feature type="transmembrane region" description="Helical" evidence="7">
    <location>
        <begin position="124"/>
        <end position="143"/>
    </location>
</feature>
<keyword evidence="3 7" id="KW-0812">Transmembrane</keyword>
<comment type="caution">
    <text evidence="9">The sequence shown here is derived from an EMBL/GenBank/DDBJ whole genome shotgun (WGS) entry which is preliminary data.</text>
</comment>
<keyword evidence="10" id="KW-1185">Reference proteome</keyword>
<feature type="transmembrane region" description="Helical" evidence="7">
    <location>
        <begin position="175"/>
        <end position="197"/>
    </location>
</feature>
<dbReference type="Proteomes" id="UP001140074">
    <property type="component" value="Unassembled WGS sequence"/>
</dbReference>
<evidence type="ECO:0000256" key="5">
    <source>
        <dbReference type="ARBA" id="ARBA00023136"/>
    </source>
</evidence>
<feature type="domain" description="Major facilitator superfamily (MFS) profile" evidence="8">
    <location>
        <begin position="123"/>
        <end position="573"/>
    </location>
</feature>
<feature type="transmembrane region" description="Helical" evidence="7">
    <location>
        <begin position="264"/>
        <end position="287"/>
    </location>
</feature>
<organism evidence="9 10">
    <name type="scientific">Coemansia aciculifera</name>
    <dbReference type="NCBI Taxonomy" id="417176"/>
    <lineage>
        <taxon>Eukaryota</taxon>
        <taxon>Fungi</taxon>
        <taxon>Fungi incertae sedis</taxon>
        <taxon>Zoopagomycota</taxon>
        <taxon>Kickxellomycotina</taxon>
        <taxon>Kickxellomycetes</taxon>
        <taxon>Kickxellales</taxon>
        <taxon>Kickxellaceae</taxon>
        <taxon>Coemansia</taxon>
    </lineage>
</organism>
<feature type="transmembrane region" description="Helical" evidence="7">
    <location>
        <begin position="488"/>
        <end position="508"/>
    </location>
</feature>
<dbReference type="PROSITE" id="PS00217">
    <property type="entry name" value="SUGAR_TRANSPORT_2"/>
    <property type="match status" value="1"/>
</dbReference>
<dbReference type="GO" id="GO:0015149">
    <property type="term" value="F:hexose transmembrane transporter activity"/>
    <property type="evidence" value="ECO:0007669"/>
    <property type="project" value="TreeGrafter"/>
</dbReference>
<evidence type="ECO:0000256" key="4">
    <source>
        <dbReference type="ARBA" id="ARBA00022989"/>
    </source>
</evidence>
<dbReference type="EMBL" id="JANBUY010000020">
    <property type="protein sequence ID" value="KAJ2867362.1"/>
    <property type="molecule type" value="Genomic_DNA"/>
</dbReference>
<evidence type="ECO:0000259" key="8">
    <source>
        <dbReference type="PROSITE" id="PS50850"/>
    </source>
</evidence>
<dbReference type="InterPro" id="IPR045263">
    <property type="entry name" value="GLUT"/>
</dbReference>
<feature type="transmembrane region" description="Helical" evidence="7">
    <location>
        <begin position="548"/>
        <end position="569"/>
    </location>
</feature>
<dbReference type="PANTHER" id="PTHR23503:SF8">
    <property type="entry name" value="FACILITATED GLUCOSE TRANSPORTER PROTEIN 1"/>
    <property type="match status" value="1"/>
</dbReference>
<evidence type="ECO:0000256" key="3">
    <source>
        <dbReference type="ARBA" id="ARBA00022692"/>
    </source>
</evidence>
<feature type="transmembrane region" description="Helical" evidence="7">
    <location>
        <begin position="209"/>
        <end position="229"/>
    </location>
</feature>
<proteinExistence type="predicted"/>
<evidence type="ECO:0000313" key="10">
    <source>
        <dbReference type="Proteomes" id="UP001140074"/>
    </source>
</evidence>
<dbReference type="GO" id="GO:0016020">
    <property type="term" value="C:membrane"/>
    <property type="evidence" value="ECO:0007669"/>
    <property type="project" value="UniProtKB-SubCell"/>
</dbReference>
<dbReference type="PANTHER" id="PTHR23503">
    <property type="entry name" value="SOLUTE CARRIER FAMILY 2"/>
    <property type="match status" value="1"/>
</dbReference>
<feature type="region of interest" description="Disordered" evidence="6">
    <location>
        <begin position="37"/>
        <end position="99"/>
    </location>
</feature>
<keyword evidence="2" id="KW-0813">Transport</keyword>
<reference evidence="9" key="1">
    <citation type="submission" date="2022-07" db="EMBL/GenBank/DDBJ databases">
        <title>Phylogenomic reconstructions and comparative analyses of Kickxellomycotina fungi.</title>
        <authorList>
            <person name="Reynolds N.K."/>
            <person name="Stajich J.E."/>
            <person name="Barry K."/>
            <person name="Grigoriev I.V."/>
            <person name="Crous P."/>
            <person name="Smith M.E."/>
        </authorList>
    </citation>
    <scope>NUCLEOTIDE SEQUENCE</scope>
    <source>
        <strain evidence="9">RSA 476</strain>
    </source>
</reference>
<dbReference type="InterPro" id="IPR036259">
    <property type="entry name" value="MFS_trans_sf"/>
</dbReference>
<dbReference type="PROSITE" id="PS00216">
    <property type="entry name" value="SUGAR_TRANSPORT_1"/>
    <property type="match status" value="1"/>
</dbReference>
<dbReference type="PROSITE" id="PS50850">
    <property type="entry name" value="MFS"/>
    <property type="match status" value="1"/>
</dbReference>
<feature type="transmembrane region" description="Helical" evidence="7">
    <location>
        <begin position="293"/>
        <end position="314"/>
    </location>
</feature>
<dbReference type="InterPro" id="IPR005828">
    <property type="entry name" value="MFS_sugar_transport-like"/>
</dbReference>
<dbReference type="Pfam" id="PF00083">
    <property type="entry name" value="Sugar_tr"/>
    <property type="match status" value="1"/>
</dbReference>
<evidence type="ECO:0000256" key="7">
    <source>
        <dbReference type="SAM" id="Phobius"/>
    </source>
</evidence>
<name>A0A9W8M876_9FUNG</name>
<feature type="transmembrane region" description="Helical" evidence="7">
    <location>
        <begin position="426"/>
        <end position="450"/>
    </location>
</feature>
<gene>
    <name evidence="9" type="primary">HGT20_1</name>
    <name evidence="9" type="ORF">GGH94_000882</name>
</gene>
<dbReference type="InterPro" id="IPR005829">
    <property type="entry name" value="Sugar_transporter_CS"/>
</dbReference>
<feature type="compositionally biased region" description="Polar residues" evidence="6">
    <location>
        <begin position="50"/>
        <end position="68"/>
    </location>
</feature>
<accession>A0A9W8M876</accession>
<keyword evidence="5 7" id="KW-0472">Membrane</keyword>
<comment type="subcellular location">
    <subcellularLocation>
        <location evidence="1">Membrane</location>
        <topology evidence="1">Multi-pass membrane protein</topology>
    </subcellularLocation>
</comment>
<dbReference type="Gene3D" id="1.20.1250.20">
    <property type="entry name" value="MFS general substrate transporter like domains"/>
    <property type="match status" value="1"/>
</dbReference>
<feature type="transmembrane region" description="Helical" evidence="7">
    <location>
        <begin position="520"/>
        <end position="542"/>
    </location>
</feature>
<protein>
    <submittedName>
        <fullName evidence="9">Bifunctional purine biosynthesis protein PurH</fullName>
    </submittedName>
</protein>
<evidence type="ECO:0000256" key="2">
    <source>
        <dbReference type="ARBA" id="ARBA00022448"/>
    </source>
</evidence>
<dbReference type="InterPro" id="IPR020846">
    <property type="entry name" value="MFS_dom"/>
</dbReference>